<gene>
    <name evidence="3" type="ORF">BECKTUN1418D_GA0071000_11337</name>
</gene>
<proteinExistence type="predicted"/>
<dbReference type="CDD" id="cd11301">
    <property type="entry name" value="Fut1_Fut2_like"/>
    <property type="match status" value="1"/>
</dbReference>
<evidence type="ECO:0000256" key="2">
    <source>
        <dbReference type="ARBA" id="ARBA00022679"/>
    </source>
</evidence>
<dbReference type="PANTHER" id="PTHR11927">
    <property type="entry name" value="GALACTOSIDE 2-L-FUCOSYLTRANSFERASE"/>
    <property type="match status" value="1"/>
</dbReference>
<dbReference type="InterPro" id="IPR002516">
    <property type="entry name" value="Glyco_trans_11"/>
</dbReference>
<evidence type="ECO:0000256" key="1">
    <source>
        <dbReference type="ARBA" id="ARBA00022676"/>
    </source>
</evidence>
<name>A0A451A3W3_9GAMM</name>
<protein>
    <submittedName>
        <fullName evidence="3">Glycosyl transferase family 11</fullName>
    </submittedName>
</protein>
<dbReference type="PANTHER" id="PTHR11927:SF9">
    <property type="entry name" value="L-FUCOSYLTRANSFERASE"/>
    <property type="match status" value="1"/>
</dbReference>
<dbReference type="AlphaFoldDB" id="A0A451A3W3"/>
<keyword evidence="2 3" id="KW-0808">Transferase</keyword>
<keyword evidence="1" id="KW-0328">Glycosyltransferase</keyword>
<sequence>MIITHLFCGLGNQMFQYAAGRALSLRHGVPLAIDRRGLDLCGRSYGLHRFALQAMDADPKHLPEPEIHRLPKQFKSEVCRNIFKEEAFRFYPEVLDLPDGTYLVGFWQSERYFQDAEDIIRRDFLFRDPPSPINAEYLKRIQKGISISVHIRRGDYLQPEYAQIGTCSLDYYRRAAKLIQEQVGSDAKFYLFSDDPDWVRDNVRFHGEMHIVRHNDVTTDFEDLRLMSACSHHIIANSTFSWWAAWLNPSVNKIVVAPARWFRTDEADYRAVVPDRWWRI</sequence>
<accession>A0A451A3W3</accession>
<organism evidence="3">
    <name type="scientific">Candidatus Kentrum sp. TUN</name>
    <dbReference type="NCBI Taxonomy" id="2126343"/>
    <lineage>
        <taxon>Bacteria</taxon>
        <taxon>Pseudomonadati</taxon>
        <taxon>Pseudomonadota</taxon>
        <taxon>Gammaproteobacteria</taxon>
        <taxon>Candidatus Kentrum</taxon>
    </lineage>
</organism>
<dbReference type="Gene3D" id="3.40.50.11350">
    <property type="match status" value="1"/>
</dbReference>
<evidence type="ECO:0000313" key="3">
    <source>
        <dbReference type="EMBL" id="VFK60716.1"/>
    </source>
</evidence>
<dbReference type="GO" id="GO:0008107">
    <property type="term" value="F:galactoside 2-alpha-L-fucosyltransferase activity"/>
    <property type="evidence" value="ECO:0007669"/>
    <property type="project" value="InterPro"/>
</dbReference>
<reference evidence="3" key="1">
    <citation type="submission" date="2019-02" db="EMBL/GenBank/DDBJ databases">
        <authorList>
            <person name="Gruber-Vodicka R. H."/>
            <person name="Seah K. B. B."/>
        </authorList>
    </citation>
    <scope>NUCLEOTIDE SEQUENCE</scope>
    <source>
        <strain evidence="3">BECK_BY1</strain>
    </source>
</reference>
<dbReference type="EMBL" id="CAADFX010000133">
    <property type="protein sequence ID" value="VFK60716.1"/>
    <property type="molecule type" value="Genomic_DNA"/>
</dbReference>
<dbReference type="Pfam" id="PF01531">
    <property type="entry name" value="Glyco_transf_11"/>
    <property type="match status" value="1"/>
</dbReference>
<dbReference type="GO" id="GO:0005975">
    <property type="term" value="P:carbohydrate metabolic process"/>
    <property type="evidence" value="ECO:0007669"/>
    <property type="project" value="InterPro"/>
</dbReference>
<dbReference type="GO" id="GO:0016020">
    <property type="term" value="C:membrane"/>
    <property type="evidence" value="ECO:0007669"/>
    <property type="project" value="InterPro"/>
</dbReference>